<feature type="domain" description="F-box" evidence="2">
    <location>
        <begin position="63"/>
        <end position="109"/>
    </location>
</feature>
<dbReference type="OrthoDB" id="10454120at2759"/>
<feature type="region of interest" description="Disordered" evidence="1">
    <location>
        <begin position="589"/>
        <end position="615"/>
    </location>
</feature>
<dbReference type="EMBL" id="LJIJ01000017">
    <property type="protein sequence ID" value="ODN05745.1"/>
    <property type="molecule type" value="Genomic_DNA"/>
</dbReference>
<accession>A0A1D2NKV2</accession>
<dbReference type="SUPFAM" id="SSF52047">
    <property type="entry name" value="RNI-like"/>
    <property type="match status" value="1"/>
</dbReference>
<comment type="caution">
    <text evidence="3">The sequence shown here is derived from an EMBL/GenBank/DDBJ whole genome shotgun (WGS) entry which is preliminary data.</text>
</comment>
<evidence type="ECO:0000259" key="2">
    <source>
        <dbReference type="PROSITE" id="PS50181"/>
    </source>
</evidence>
<dbReference type="Proteomes" id="UP000094527">
    <property type="component" value="Unassembled WGS sequence"/>
</dbReference>
<proteinExistence type="predicted"/>
<protein>
    <recommendedName>
        <fullName evidence="2">F-box domain-containing protein</fullName>
    </recommendedName>
</protein>
<evidence type="ECO:0000313" key="4">
    <source>
        <dbReference type="Proteomes" id="UP000094527"/>
    </source>
</evidence>
<gene>
    <name evidence="3" type="ORF">Ocin01_00947</name>
</gene>
<dbReference type="AlphaFoldDB" id="A0A1D2NKV2"/>
<evidence type="ECO:0000313" key="3">
    <source>
        <dbReference type="EMBL" id="ODN05745.1"/>
    </source>
</evidence>
<organism evidence="3 4">
    <name type="scientific">Orchesella cincta</name>
    <name type="common">Springtail</name>
    <name type="synonym">Podura cincta</name>
    <dbReference type="NCBI Taxonomy" id="48709"/>
    <lineage>
        <taxon>Eukaryota</taxon>
        <taxon>Metazoa</taxon>
        <taxon>Ecdysozoa</taxon>
        <taxon>Arthropoda</taxon>
        <taxon>Hexapoda</taxon>
        <taxon>Collembola</taxon>
        <taxon>Entomobryomorpha</taxon>
        <taxon>Entomobryoidea</taxon>
        <taxon>Orchesellidae</taxon>
        <taxon>Orchesellinae</taxon>
        <taxon>Orchesella</taxon>
    </lineage>
</organism>
<dbReference type="InterPro" id="IPR032675">
    <property type="entry name" value="LRR_dom_sf"/>
</dbReference>
<sequence>MVRSSPISKSYSTELVQSSKTTKVPSSFVMDNQLLNKVTSWMPWTKNGRRSSLDTRLLEEQPNLLLSLIHPDITDVVLNYLDPNSLLSLRLVCKTTKSWVDQIKHLSRLRIILHTGIGNKKMKKVLKSKTSWCNFTLGYEKIPKEEHLVEFAQKFGNTVRVLEVGSVIGGHAAFNLLGACSCIDSVAFQGINFAKMSTSSTSNDMEVFVENLSTIKSLSIGNILFAQEAELEHFKMLVFKCTTLRTLKLPFLNFTSTFDKDERNRILQQHVVNPLIDYLQTRHGSGSNLRYLTLELLNPLQCVVFIDLAIVCYKTQTIIHNVHQSFIKNLKPYQENVLETIGTLDGINEFVQLSRLNKVECISLWVSSATLLCEKNLKSPRLPILKSINLYLDSVEGDTGKIITLLRTILQIERPTVTSLKISYSRRGVGSADLVRAVDIANNFQYLRRLDLYQWDAFDDEFLRLWNGPGMSRIEDLSLILCSNLTDHGLIGSDGAHPVILKLCNLRELHISSLYGSITDVTLRLAVRHMKLRKFRLYSQSVTFNGYSSLMEGVFCAGIEYIHGSKPFDCNQKEFCQLLSDIKNTKYQIEPRRSKSSSGRRSSSQELSCDGSDDE</sequence>
<dbReference type="OMA" id="HASHWEG"/>
<name>A0A1D2NKV2_ORCCI</name>
<dbReference type="PROSITE" id="PS50181">
    <property type="entry name" value="FBOX"/>
    <property type="match status" value="1"/>
</dbReference>
<keyword evidence="4" id="KW-1185">Reference proteome</keyword>
<dbReference type="Gene3D" id="3.80.10.10">
    <property type="entry name" value="Ribonuclease Inhibitor"/>
    <property type="match status" value="1"/>
</dbReference>
<dbReference type="Pfam" id="PF00646">
    <property type="entry name" value="F-box"/>
    <property type="match status" value="1"/>
</dbReference>
<reference evidence="3 4" key="1">
    <citation type="journal article" date="2016" name="Genome Biol. Evol.">
        <title>Gene Family Evolution Reflects Adaptation to Soil Environmental Stressors in the Genome of the Collembolan Orchesella cincta.</title>
        <authorList>
            <person name="Faddeeva-Vakhrusheva A."/>
            <person name="Derks M.F."/>
            <person name="Anvar S.Y."/>
            <person name="Agamennone V."/>
            <person name="Suring W."/>
            <person name="Smit S."/>
            <person name="van Straalen N.M."/>
            <person name="Roelofs D."/>
        </authorList>
    </citation>
    <scope>NUCLEOTIDE SEQUENCE [LARGE SCALE GENOMIC DNA]</scope>
    <source>
        <tissue evidence="3">Mixed pool</tissue>
    </source>
</reference>
<evidence type="ECO:0000256" key="1">
    <source>
        <dbReference type="SAM" id="MobiDB-lite"/>
    </source>
</evidence>
<dbReference type="InterPro" id="IPR001810">
    <property type="entry name" value="F-box_dom"/>
</dbReference>